<dbReference type="NCBIfam" id="TIGR00527">
    <property type="entry name" value="gcvH"/>
    <property type="match status" value="1"/>
</dbReference>
<dbReference type="Proteomes" id="UP000240653">
    <property type="component" value="Unassembled WGS sequence"/>
</dbReference>
<dbReference type="PANTHER" id="PTHR11715:SF3">
    <property type="entry name" value="GLYCINE CLEAVAGE SYSTEM H PROTEIN-RELATED"/>
    <property type="match status" value="1"/>
</dbReference>
<organism evidence="6 7">
    <name type="scientific">Pseudaminobacter soli</name>
    <name type="common">ex Li et al. 2025</name>
    <dbReference type="NCBI Taxonomy" id="1295366"/>
    <lineage>
        <taxon>Bacteria</taxon>
        <taxon>Pseudomonadati</taxon>
        <taxon>Pseudomonadota</taxon>
        <taxon>Alphaproteobacteria</taxon>
        <taxon>Hyphomicrobiales</taxon>
        <taxon>Phyllobacteriaceae</taxon>
        <taxon>Pseudaminobacter</taxon>
    </lineage>
</organism>
<dbReference type="GO" id="GO:0005829">
    <property type="term" value="C:cytosol"/>
    <property type="evidence" value="ECO:0007669"/>
    <property type="project" value="TreeGrafter"/>
</dbReference>
<dbReference type="OrthoDB" id="9796712at2"/>
<dbReference type="GO" id="GO:0005960">
    <property type="term" value="C:glycine cleavage complex"/>
    <property type="evidence" value="ECO:0007669"/>
    <property type="project" value="InterPro"/>
</dbReference>
<comment type="function">
    <text evidence="3">The glycine cleavage system catalyzes the degradation of glycine. The H protein shuttles the methylamine group of glycine from the P protein to the T protein.</text>
</comment>
<dbReference type="Gene3D" id="2.40.50.100">
    <property type="match status" value="1"/>
</dbReference>
<evidence type="ECO:0000256" key="3">
    <source>
        <dbReference type="HAMAP-Rule" id="MF_00272"/>
    </source>
</evidence>
<keyword evidence="7" id="KW-1185">Reference proteome</keyword>
<dbReference type="RefSeq" id="WP_106724933.1">
    <property type="nucleotide sequence ID" value="NZ_PXYL01000007.1"/>
</dbReference>
<dbReference type="SUPFAM" id="SSF51230">
    <property type="entry name" value="Single hybrid motif"/>
    <property type="match status" value="1"/>
</dbReference>
<dbReference type="GO" id="GO:0009249">
    <property type="term" value="P:protein lipoylation"/>
    <property type="evidence" value="ECO:0007669"/>
    <property type="project" value="TreeGrafter"/>
</dbReference>
<dbReference type="CDD" id="cd06848">
    <property type="entry name" value="GCS_H"/>
    <property type="match status" value="1"/>
</dbReference>
<dbReference type="InterPro" id="IPR017453">
    <property type="entry name" value="GCV_H_sub"/>
</dbReference>
<dbReference type="Pfam" id="PF01597">
    <property type="entry name" value="GCV_H"/>
    <property type="match status" value="1"/>
</dbReference>
<feature type="domain" description="Lipoyl-binding" evidence="5">
    <location>
        <begin position="19"/>
        <end position="101"/>
    </location>
</feature>
<comment type="caution">
    <text evidence="6">The sequence shown here is derived from an EMBL/GenBank/DDBJ whole genome shotgun (WGS) entry which is preliminary data.</text>
</comment>
<reference evidence="6 7" key="1">
    <citation type="submission" date="2018-03" db="EMBL/GenBank/DDBJ databases">
        <title>The draft genome of Mesorhizobium soli JCM 19897.</title>
        <authorList>
            <person name="Li L."/>
            <person name="Liu L."/>
            <person name="Liang L."/>
            <person name="Wang T."/>
            <person name="Zhang X."/>
        </authorList>
    </citation>
    <scope>NUCLEOTIDE SEQUENCE [LARGE SCALE GENOMIC DNA]</scope>
    <source>
        <strain evidence="6 7">JCM 19897</strain>
    </source>
</reference>
<feature type="modified residue" description="N6-lipoyllysine" evidence="3 4">
    <location>
        <position position="60"/>
    </location>
</feature>
<dbReference type="NCBIfam" id="NF002270">
    <property type="entry name" value="PRK01202.1"/>
    <property type="match status" value="1"/>
</dbReference>
<dbReference type="InterPro" id="IPR000089">
    <property type="entry name" value="Biotin_lipoyl"/>
</dbReference>
<comment type="subunit">
    <text evidence="3">The glycine cleavage system is composed of four proteins: P, T, L and H.</text>
</comment>
<comment type="similarity">
    <text evidence="1 3">Belongs to the GcvH family.</text>
</comment>
<evidence type="ECO:0000313" key="6">
    <source>
        <dbReference type="EMBL" id="PSJ59790.1"/>
    </source>
</evidence>
<keyword evidence="2 3" id="KW-0450">Lipoyl</keyword>
<proteinExistence type="inferred from homology"/>
<dbReference type="InterPro" id="IPR011053">
    <property type="entry name" value="Single_hybrid_motif"/>
</dbReference>
<dbReference type="PANTHER" id="PTHR11715">
    <property type="entry name" value="GLYCINE CLEAVAGE SYSTEM H PROTEIN"/>
    <property type="match status" value="1"/>
</dbReference>
<sequence length="122" mass="12943">MATTYFTDDHEWIRVEGGVATVGITDYAQEQLGDLVFVELPEKGRKLAKGDVAVVVESVKAASDVYAPVDGEIIDANEALSSDPALVNSAATGDGWLWKMKLADEGQLTGLLDEAGYKALIG</sequence>
<gene>
    <name evidence="3 6" type="primary">gcvH</name>
    <name evidence="6" type="ORF">C7I85_15720</name>
</gene>
<dbReference type="PROSITE" id="PS50968">
    <property type="entry name" value="BIOTINYL_LIPOYL"/>
    <property type="match status" value="1"/>
</dbReference>
<accession>A0A2P7SBE0</accession>
<name>A0A2P7SBE0_9HYPH</name>
<dbReference type="InterPro" id="IPR003016">
    <property type="entry name" value="2-oxoA_DH_lipoyl-BS"/>
</dbReference>
<dbReference type="EMBL" id="PXYL01000007">
    <property type="protein sequence ID" value="PSJ59790.1"/>
    <property type="molecule type" value="Genomic_DNA"/>
</dbReference>
<dbReference type="AlphaFoldDB" id="A0A2P7SBE0"/>
<dbReference type="InterPro" id="IPR002930">
    <property type="entry name" value="GCV_H"/>
</dbReference>
<dbReference type="HAMAP" id="MF_00272">
    <property type="entry name" value="GcvH"/>
    <property type="match status" value="1"/>
</dbReference>
<evidence type="ECO:0000313" key="7">
    <source>
        <dbReference type="Proteomes" id="UP000240653"/>
    </source>
</evidence>
<dbReference type="GO" id="GO:0019464">
    <property type="term" value="P:glycine decarboxylation via glycine cleavage system"/>
    <property type="evidence" value="ECO:0007669"/>
    <property type="project" value="UniProtKB-UniRule"/>
</dbReference>
<evidence type="ECO:0000256" key="1">
    <source>
        <dbReference type="ARBA" id="ARBA00009249"/>
    </source>
</evidence>
<protein>
    <recommendedName>
        <fullName evidence="3">Glycine cleavage system H protein</fullName>
    </recommendedName>
</protein>
<dbReference type="PROSITE" id="PS00189">
    <property type="entry name" value="LIPOYL"/>
    <property type="match status" value="1"/>
</dbReference>
<comment type="cofactor">
    <cofactor evidence="3">
        <name>(R)-lipoate</name>
        <dbReference type="ChEBI" id="CHEBI:83088"/>
    </cofactor>
    <text evidence="3">Binds 1 lipoyl cofactor covalently.</text>
</comment>
<evidence type="ECO:0000259" key="5">
    <source>
        <dbReference type="PROSITE" id="PS50968"/>
    </source>
</evidence>
<evidence type="ECO:0000256" key="4">
    <source>
        <dbReference type="PIRSR" id="PIRSR617453-50"/>
    </source>
</evidence>
<dbReference type="InterPro" id="IPR033753">
    <property type="entry name" value="GCV_H/Fam206"/>
</dbReference>
<evidence type="ECO:0000256" key="2">
    <source>
        <dbReference type="ARBA" id="ARBA00022823"/>
    </source>
</evidence>